<evidence type="ECO:0000313" key="2">
    <source>
        <dbReference type="EMBL" id="PYH49354.1"/>
    </source>
</evidence>
<organism evidence="2 3">
    <name type="scientific">Aspergillus saccharolyticus JOP 1030-1</name>
    <dbReference type="NCBI Taxonomy" id="1450539"/>
    <lineage>
        <taxon>Eukaryota</taxon>
        <taxon>Fungi</taxon>
        <taxon>Dikarya</taxon>
        <taxon>Ascomycota</taxon>
        <taxon>Pezizomycotina</taxon>
        <taxon>Eurotiomycetes</taxon>
        <taxon>Eurotiomycetidae</taxon>
        <taxon>Eurotiales</taxon>
        <taxon>Aspergillaceae</taxon>
        <taxon>Aspergillus</taxon>
        <taxon>Aspergillus subgen. Circumdati</taxon>
    </lineage>
</organism>
<dbReference type="Proteomes" id="UP000248349">
    <property type="component" value="Unassembled WGS sequence"/>
</dbReference>
<sequence length="174" mass="19720">MKLGFVFKVKRRLSYGMQPFTATSCPAIANPALHTPCPQPPGVRCMICWLNIVFLYTEMVPDCAHVFPFLTVSVSKQAITPGLAWPTIHPSPMALFARAQSGQCRAHHAFTTKTSRISIVCYSIYFVVFLGLFFFTATRFAVSDSKRQFTVQWLLLAIAVTFMLLYTRRGWWGR</sequence>
<reference evidence="2 3" key="1">
    <citation type="submission" date="2016-12" db="EMBL/GenBank/DDBJ databases">
        <title>The genomes of Aspergillus section Nigri reveals drivers in fungal speciation.</title>
        <authorList>
            <consortium name="DOE Joint Genome Institute"/>
            <person name="Vesth T.C."/>
            <person name="Nybo J."/>
            <person name="Theobald S."/>
            <person name="Brandl J."/>
            <person name="Frisvad J.C."/>
            <person name="Nielsen K.F."/>
            <person name="Lyhne E.K."/>
            <person name="Kogle M.E."/>
            <person name="Kuo A."/>
            <person name="Riley R."/>
            <person name="Clum A."/>
            <person name="Nolan M."/>
            <person name="Lipzen A."/>
            <person name="Salamov A."/>
            <person name="Henrissat B."/>
            <person name="Wiebenga A."/>
            <person name="De Vries R.P."/>
            <person name="Grigoriev I.V."/>
            <person name="Mortensen U.H."/>
            <person name="Andersen M.R."/>
            <person name="Baker S.E."/>
        </authorList>
    </citation>
    <scope>NUCLEOTIDE SEQUENCE [LARGE SCALE GENOMIC DNA]</scope>
    <source>
        <strain evidence="2 3">JOP 1030-1</strain>
    </source>
</reference>
<dbReference type="GeneID" id="37081313"/>
<protein>
    <submittedName>
        <fullName evidence="2">Uncharacterized protein</fullName>
    </submittedName>
</protein>
<dbReference type="PROSITE" id="PS51257">
    <property type="entry name" value="PROKAR_LIPOPROTEIN"/>
    <property type="match status" value="1"/>
</dbReference>
<dbReference type="RefSeq" id="XP_025435336.1">
    <property type="nucleotide sequence ID" value="XM_025580084.1"/>
</dbReference>
<gene>
    <name evidence="2" type="ORF">BP01DRAFT_75902</name>
</gene>
<dbReference type="AlphaFoldDB" id="A0A318ZRX0"/>
<evidence type="ECO:0000256" key="1">
    <source>
        <dbReference type="SAM" id="Phobius"/>
    </source>
</evidence>
<evidence type="ECO:0000313" key="3">
    <source>
        <dbReference type="Proteomes" id="UP000248349"/>
    </source>
</evidence>
<keyword evidence="1" id="KW-1133">Transmembrane helix</keyword>
<name>A0A318ZRX0_9EURO</name>
<feature type="transmembrane region" description="Helical" evidence="1">
    <location>
        <begin position="149"/>
        <end position="167"/>
    </location>
</feature>
<keyword evidence="1" id="KW-0472">Membrane</keyword>
<feature type="transmembrane region" description="Helical" evidence="1">
    <location>
        <begin position="117"/>
        <end position="137"/>
    </location>
</feature>
<keyword evidence="1" id="KW-0812">Transmembrane</keyword>
<proteinExistence type="predicted"/>
<dbReference type="OrthoDB" id="4507588at2759"/>
<dbReference type="EMBL" id="KZ821219">
    <property type="protein sequence ID" value="PYH49354.1"/>
    <property type="molecule type" value="Genomic_DNA"/>
</dbReference>
<keyword evidence="3" id="KW-1185">Reference proteome</keyword>
<accession>A0A318ZRX0</accession>